<feature type="region of interest" description="Disordered" evidence="1">
    <location>
        <begin position="1"/>
        <end position="22"/>
    </location>
</feature>
<dbReference type="RefSeq" id="WP_309967488.1">
    <property type="nucleotide sequence ID" value="NZ_JAVDWH010000001.1"/>
</dbReference>
<gene>
    <name evidence="4" type="ORF">J2X11_001006</name>
</gene>
<dbReference type="Pfam" id="PF20177">
    <property type="entry name" value="DUF6542"/>
    <property type="match status" value="1"/>
</dbReference>
<feature type="domain" description="DUF6542" evidence="3">
    <location>
        <begin position="27"/>
        <end position="145"/>
    </location>
</feature>
<feature type="transmembrane region" description="Helical" evidence="2">
    <location>
        <begin position="54"/>
        <end position="73"/>
    </location>
</feature>
<evidence type="ECO:0000313" key="5">
    <source>
        <dbReference type="Proteomes" id="UP001257739"/>
    </source>
</evidence>
<dbReference type="EMBL" id="JAVDWH010000001">
    <property type="protein sequence ID" value="MDR7086167.1"/>
    <property type="molecule type" value="Genomic_DNA"/>
</dbReference>
<accession>A0ABU1ULX3</accession>
<dbReference type="InterPro" id="IPR046672">
    <property type="entry name" value="DUF6542"/>
</dbReference>
<dbReference type="Proteomes" id="UP001257739">
    <property type="component" value="Unassembled WGS sequence"/>
</dbReference>
<sequence length="156" mass="16305">MAAHDEGMDAHPVESPSRPQRAGHDLNAREAIRIAVIAMAALTGLDLTDGSLGFLFSLSFVLIVVTVAMAVDLESLFQAGVFPPALMIGALAVVSMFWADAIQVNGLSDDAGFIGRLIASTIDHGKTLVLGHGLALGIIALRIMTAPDRQPNTSSM</sequence>
<evidence type="ECO:0000313" key="4">
    <source>
        <dbReference type="EMBL" id="MDR7086167.1"/>
    </source>
</evidence>
<protein>
    <submittedName>
        <fullName evidence="4">TRAP-type C4-dicarboxylate transport system permease large subunit</fullName>
    </submittedName>
</protein>
<comment type="caution">
    <text evidence="4">The sequence shown here is derived from an EMBL/GenBank/DDBJ whole genome shotgun (WGS) entry which is preliminary data.</text>
</comment>
<evidence type="ECO:0000256" key="1">
    <source>
        <dbReference type="SAM" id="MobiDB-lite"/>
    </source>
</evidence>
<name>A0ABU1ULX3_9ACTN</name>
<keyword evidence="2" id="KW-0472">Membrane</keyword>
<feature type="transmembrane region" description="Helical" evidence="2">
    <location>
        <begin position="80"/>
        <end position="99"/>
    </location>
</feature>
<evidence type="ECO:0000259" key="3">
    <source>
        <dbReference type="Pfam" id="PF20177"/>
    </source>
</evidence>
<proteinExistence type="predicted"/>
<reference evidence="4 5" key="1">
    <citation type="submission" date="2023-07" db="EMBL/GenBank/DDBJ databases">
        <title>Sorghum-associated microbial communities from plants grown in Nebraska, USA.</title>
        <authorList>
            <person name="Schachtman D."/>
        </authorList>
    </citation>
    <scope>NUCLEOTIDE SEQUENCE [LARGE SCALE GENOMIC DNA]</scope>
    <source>
        <strain evidence="4 5">BE248</strain>
    </source>
</reference>
<evidence type="ECO:0000256" key="2">
    <source>
        <dbReference type="SAM" id="Phobius"/>
    </source>
</evidence>
<keyword evidence="5" id="KW-1185">Reference proteome</keyword>
<keyword evidence="2" id="KW-0812">Transmembrane</keyword>
<feature type="transmembrane region" description="Helical" evidence="2">
    <location>
        <begin position="127"/>
        <end position="146"/>
    </location>
</feature>
<feature type="compositionally biased region" description="Basic and acidic residues" evidence="1">
    <location>
        <begin position="1"/>
        <end position="12"/>
    </location>
</feature>
<organism evidence="4 5">
    <name type="scientific">Aeromicrobium panaciterrae</name>
    <dbReference type="NCBI Taxonomy" id="363861"/>
    <lineage>
        <taxon>Bacteria</taxon>
        <taxon>Bacillati</taxon>
        <taxon>Actinomycetota</taxon>
        <taxon>Actinomycetes</taxon>
        <taxon>Propionibacteriales</taxon>
        <taxon>Nocardioidaceae</taxon>
        <taxon>Aeromicrobium</taxon>
    </lineage>
</organism>
<keyword evidence="2" id="KW-1133">Transmembrane helix</keyword>